<evidence type="ECO:0000259" key="6">
    <source>
        <dbReference type="Pfam" id="PF08170"/>
    </source>
</evidence>
<feature type="compositionally biased region" description="Basic residues" evidence="4">
    <location>
        <begin position="56"/>
        <end position="72"/>
    </location>
</feature>
<dbReference type="InterPro" id="IPR055079">
    <property type="entry name" value="POP1_C"/>
</dbReference>
<protein>
    <submittedName>
        <fullName evidence="8">Uncharacterized protein</fullName>
    </submittedName>
</protein>
<dbReference type="InterPro" id="IPR039182">
    <property type="entry name" value="Pop1"/>
</dbReference>
<reference evidence="8" key="1">
    <citation type="journal article" date="2021" name="Genome Biol. Evol.">
        <title>A High-Quality Reference Genome for a Parasitic Bivalve with Doubly Uniparental Inheritance (Bivalvia: Unionida).</title>
        <authorList>
            <person name="Smith C.H."/>
        </authorList>
    </citation>
    <scope>NUCLEOTIDE SEQUENCE</scope>
    <source>
        <strain evidence="8">CHS0354</strain>
    </source>
</reference>
<proteinExistence type="predicted"/>
<feature type="domain" description="POP1 C-terminal" evidence="7">
    <location>
        <begin position="739"/>
        <end position="900"/>
    </location>
</feature>
<feature type="domain" description="POPLD" evidence="6">
    <location>
        <begin position="527"/>
        <end position="618"/>
    </location>
</feature>
<feature type="region of interest" description="Disordered" evidence="4">
    <location>
        <begin position="49"/>
        <end position="72"/>
    </location>
</feature>
<dbReference type="Pfam" id="PF22770">
    <property type="entry name" value="POP1_C"/>
    <property type="match status" value="1"/>
</dbReference>
<keyword evidence="9" id="KW-1185">Reference proteome</keyword>
<dbReference type="EMBL" id="JAEAOA010001969">
    <property type="protein sequence ID" value="KAK3596962.1"/>
    <property type="molecule type" value="Genomic_DNA"/>
</dbReference>
<dbReference type="Pfam" id="PF08170">
    <property type="entry name" value="POPLD"/>
    <property type="match status" value="1"/>
</dbReference>
<organism evidence="8 9">
    <name type="scientific">Potamilus streckersoni</name>
    <dbReference type="NCBI Taxonomy" id="2493646"/>
    <lineage>
        <taxon>Eukaryota</taxon>
        <taxon>Metazoa</taxon>
        <taxon>Spiralia</taxon>
        <taxon>Lophotrochozoa</taxon>
        <taxon>Mollusca</taxon>
        <taxon>Bivalvia</taxon>
        <taxon>Autobranchia</taxon>
        <taxon>Heteroconchia</taxon>
        <taxon>Palaeoheterodonta</taxon>
        <taxon>Unionida</taxon>
        <taxon>Unionoidea</taxon>
        <taxon>Unionidae</taxon>
        <taxon>Ambleminae</taxon>
        <taxon>Lampsilini</taxon>
        <taxon>Potamilus</taxon>
    </lineage>
</organism>
<name>A0AAE0SRL7_9BIVA</name>
<feature type="domain" description="Pop1 N-terminal" evidence="5">
    <location>
        <begin position="32"/>
        <end position="109"/>
    </location>
</feature>
<comment type="caution">
    <text evidence="8">The sequence shown here is derived from an EMBL/GenBank/DDBJ whole genome shotgun (WGS) entry which is preliminary data.</text>
</comment>
<dbReference type="AlphaFoldDB" id="A0AAE0SRL7"/>
<dbReference type="InterPro" id="IPR009723">
    <property type="entry name" value="Pop1_N"/>
</dbReference>
<evidence type="ECO:0000313" key="8">
    <source>
        <dbReference type="EMBL" id="KAK3596962.1"/>
    </source>
</evidence>
<dbReference type="GO" id="GO:0000172">
    <property type="term" value="C:ribonuclease MRP complex"/>
    <property type="evidence" value="ECO:0007669"/>
    <property type="project" value="InterPro"/>
</dbReference>
<reference evidence="8" key="3">
    <citation type="submission" date="2023-05" db="EMBL/GenBank/DDBJ databases">
        <authorList>
            <person name="Smith C.H."/>
        </authorList>
    </citation>
    <scope>NUCLEOTIDE SEQUENCE</scope>
    <source>
        <strain evidence="8">CHS0354</strain>
        <tissue evidence="8">Mantle</tissue>
    </source>
</reference>
<dbReference type="Pfam" id="PF06978">
    <property type="entry name" value="POP1_N"/>
    <property type="match status" value="2"/>
</dbReference>
<evidence type="ECO:0000259" key="7">
    <source>
        <dbReference type="Pfam" id="PF22770"/>
    </source>
</evidence>
<dbReference type="SUPFAM" id="SSF103025">
    <property type="entry name" value="Folate-binding domain"/>
    <property type="match status" value="1"/>
</dbReference>
<dbReference type="Proteomes" id="UP001195483">
    <property type="component" value="Unassembled WGS sequence"/>
</dbReference>
<evidence type="ECO:0000313" key="9">
    <source>
        <dbReference type="Proteomes" id="UP001195483"/>
    </source>
</evidence>
<gene>
    <name evidence="8" type="ORF">CHS0354_033620</name>
</gene>
<evidence type="ECO:0000259" key="5">
    <source>
        <dbReference type="Pfam" id="PF06978"/>
    </source>
</evidence>
<reference evidence="8" key="2">
    <citation type="journal article" date="2021" name="Genome Biol. Evol.">
        <title>Developing a high-quality reference genome for a parasitic bivalve with doubly uniparental inheritance (Bivalvia: Unionida).</title>
        <authorList>
            <person name="Smith C.H."/>
        </authorList>
    </citation>
    <scope>NUCLEOTIDE SEQUENCE</scope>
    <source>
        <strain evidence="8">CHS0354</strain>
        <tissue evidence="8">Mantle</tissue>
    </source>
</reference>
<dbReference type="GO" id="GO:0005655">
    <property type="term" value="C:nucleolar ribonuclease P complex"/>
    <property type="evidence" value="ECO:0007669"/>
    <property type="project" value="InterPro"/>
</dbReference>
<evidence type="ECO:0000256" key="2">
    <source>
        <dbReference type="ARBA" id="ARBA00022694"/>
    </source>
</evidence>
<comment type="subcellular location">
    <subcellularLocation>
        <location evidence="1">Nucleus</location>
    </subcellularLocation>
</comment>
<feature type="domain" description="Pop1 N-terminal" evidence="5">
    <location>
        <begin position="113"/>
        <end position="179"/>
    </location>
</feature>
<keyword evidence="3" id="KW-0539">Nucleus</keyword>
<keyword evidence="2" id="KW-0819">tRNA processing</keyword>
<evidence type="ECO:0000256" key="1">
    <source>
        <dbReference type="ARBA" id="ARBA00004123"/>
    </source>
</evidence>
<dbReference type="PANTHER" id="PTHR22731:SF3">
    <property type="entry name" value="RIBONUCLEASES P_MRP PROTEIN SUBUNIT POP1"/>
    <property type="match status" value="1"/>
</dbReference>
<evidence type="ECO:0000256" key="4">
    <source>
        <dbReference type="SAM" id="MobiDB-lite"/>
    </source>
</evidence>
<dbReference type="PANTHER" id="PTHR22731">
    <property type="entry name" value="RIBONUCLEASES P/MRP PROTEIN SUBUNIT POP1"/>
    <property type="match status" value="1"/>
</dbReference>
<dbReference type="GO" id="GO:0001682">
    <property type="term" value="P:tRNA 5'-leader removal"/>
    <property type="evidence" value="ECO:0007669"/>
    <property type="project" value="InterPro"/>
</dbReference>
<accession>A0AAE0SRL7</accession>
<dbReference type="InterPro" id="IPR012590">
    <property type="entry name" value="POPLD_dom"/>
</dbReference>
<evidence type="ECO:0000256" key="3">
    <source>
        <dbReference type="ARBA" id="ARBA00023242"/>
    </source>
</evidence>
<sequence length="901" mass="103171">MMESRGEKRKLEDDDHDGVLSEAPRDILVLRYAESHAAEIDALISDVQQTGGGKKVSQKLPRHMRRRATSHSIKRLPRKIRNIAATEYENQEDKVRKRPSRKYRRRHRNLLEEYNRRQQKSIWLETHIWHAKRFHMADKYGYKIPLQSTSKGLRAAYRAASQHCVLQDISYLCCIEIQGPQQSIFTGLSHLTSPGTGQTFASMSCLNGTREGSTFVYEYDRYPWNLIGQVSFLWNTNMSCEDIGKNELTNQRQLWIWSHPSMYDQIWRELLKCFEIKQETFEADLNSDNASGHSKNILELLKMGEELKKSVADDKKKSMLKNRTASNGIILVVSLKDCLNRLRLTGPLSHKVIVDCLQDTYDVGNDYSKGLHWWQTFYARVANSFSHNQQRKFWDSLKSSQSPAECAPHCILGLTVRDPRLCRPVKRTKLKLDPQCLLQQKGAQLSPHVSASPIWNHEIRQKVKDSRISDHDINTLKFEQMVPGIALDLGVEESRIPILLLQQPGYQPAEKISNPRCSRRSTGFGSGWDIIVPSGWAMSFWISLVFHGAKAVGILDSERIAQEQGMLHFPMDFPDCHAGCVEWKMRWETLEGKYKRMPPAKRPNYIKLGVTSPFSCPWATLVQNWMRVLSLSKKSQNVDDVKLTGDGDPAKTDDMRIDSKLYADGEKCHADGRESTFFVLRNKKYLKQLNTVLQKKTLAKEAGHSNKNRDKVYNSSSENSLMKEADDFLNIMEKEQPQALVPVEVRMLHKGCPSQMSMICIPDKRDIEELQRNKSYGGPYEPQHKDSAGMKKRKMKKIIKGYQTNKAVITQKLKSEIKEKVEMEYSDKNVENDPISRHIIGYVNNGGYSLAQGTGIGKGYCSLIGIVHTLRHCSNPSQNMTVLVRNPSSFQYRFAVLSILC</sequence>